<sequence>MVRTPRRSLWNCVILRDERLPWCYGGSLQRTSVMQFSYALREHSYLCSEVWQN</sequence>
<dbReference type="AlphaFoldDB" id="A0A816TN76"/>
<reference evidence="1" key="1">
    <citation type="submission" date="2021-01" db="EMBL/GenBank/DDBJ databases">
        <authorList>
            <consortium name="Genoscope - CEA"/>
            <person name="William W."/>
        </authorList>
    </citation>
    <scope>NUCLEOTIDE SEQUENCE</scope>
</reference>
<dbReference type="Proteomes" id="UP001295469">
    <property type="component" value="Chromosome A05"/>
</dbReference>
<protein>
    <submittedName>
        <fullName evidence="1">(rape) hypothetical protein</fullName>
    </submittedName>
</protein>
<proteinExistence type="predicted"/>
<organism evidence="1">
    <name type="scientific">Brassica napus</name>
    <name type="common">Rape</name>
    <dbReference type="NCBI Taxonomy" id="3708"/>
    <lineage>
        <taxon>Eukaryota</taxon>
        <taxon>Viridiplantae</taxon>
        <taxon>Streptophyta</taxon>
        <taxon>Embryophyta</taxon>
        <taxon>Tracheophyta</taxon>
        <taxon>Spermatophyta</taxon>
        <taxon>Magnoliopsida</taxon>
        <taxon>eudicotyledons</taxon>
        <taxon>Gunneridae</taxon>
        <taxon>Pentapetalae</taxon>
        <taxon>rosids</taxon>
        <taxon>malvids</taxon>
        <taxon>Brassicales</taxon>
        <taxon>Brassicaceae</taxon>
        <taxon>Brassiceae</taxon>
        <taxon>Brassica</taxon>
    </lineage>
</organism>
<accession>A0A816TN76</accession>
<name>A0A816TN76_BRANA</name>
<evidence type="ECO:0000313" key="1">
    <source>
        <dbReference type="EMBL" id="CAF2098862.1"/>
    </source>
</evidence>
<gene>
    <name evidence="1" type="ORF">DARMORV10_A05P24540.1</name>
</gene>
<dbReference type="EMBL" id="HG994359">
    <property type="protein sequence ID" value="CAF2098862.1"/>
    <property type="molecule type" value="Genomic_DNA"/>
</dbReference>